<evidence type="ECO:0000256" key="9">
    <source>
        <dbReference type="ARBA" id="ARBA00023136"/>
    </source>
</evidence>
<dbReference type="InParanoid" id="A0A1X7VSM8"/>
<comment type="subcellular location">
    <subcellularLocation>
        <location evidence="1">Mitochondrion inner membrane</location>
        <topology evidence="1">Peripheral membrane protein</topology>
        <orientation evidence="1">Matrix side</orientation>
    </subcellularLocation>
</comment>
<organism evidence="10">
    <name type="scientific">Amphimedon queenslandica</name>
    <name type="common">Sponge</name>
    <dbReference type="NCBI Taxonomy" id="400682"/>
    <lineage>
        <taxon>Eukaryota</taxon>
        <taxon>Metazoa</taxon>
        <taxon>Porifera</taxon>
        <taxon>Demospongiae</taxon>
        <taxon>Heteroscleromorpha</taxon>
        <taxon>Haplosclerida</taxon>
        <taxon>Niphatidae</taxon>
        <taxon>Amphimedon</taxon>
    </lineage>
</organism>
<keyword evidence="8" id="KW-0496">Mitochondrion</keyword>
<dbReference type="GO" id="GO:0005743">
    <property type="term" value="C:mitochondrial inner membrane"/>
    <property type="evidence" value="ECO:0007669"/>
    <property type="project" value="UniProtKB-SubCell"/>
</dbReference>
<dbReference type="STRING" id="400682.A0A1X7VSM8"/>
<keyword evidence="5" id="KW-0679">Respiratory chain</keyword>
<reference evidence="10" key="1">
    <citation type="submission" date="2017-05" db="UniProtKB">
        <authorList>
            <consortium name="EnsemblMetazoa"/>
        </authorList>
    </citation>
    <scope>IDENTIFICATION</scope>
</reference>
<accession>A0A1X7VSM8</accession>
<protein>
    <recommendedName>
        <fullName evidence="3">NADH dehydrogenase [ubiquinone] 1 beta subcomplex subunit 10</fullName>
    </recommendedName>
</protein>
<evidence type="ECO:0000256" key="8">
    <source>
        <dbReference type="ARBA" id="ARBA00023128"/>
    </source>
</evidence>
<proteinExistence type="inferred from homology"/>
<evidence type="ECO:0000256" key="2">
    <source>
        <dbReference type="ARBA" id="ARBA00008317"/>
    </source>
</evidence>
<keyword evidence="4" id="KW-0813">Transport</keyword>
<comment type="similarity">
    <text evidence="2">Belongs to the complex I NDUFB10 subunit family.</text>
</comment>
<sequence>MRSAVKGGAGGCRKGRGLVFVFKMASKWPREYPRVPGLDEVEPGDFLGKQKARDQVARDRAIDLEVVRILRERVKECQRREEVNHLQRCREHVEAYMKAHRKYRSEGWLSFH</sequence>
<name>A0A1X7VSM8_AMPQE</name>
<evidence type="ECO:0000256" key="4">
    <source>
        <dbReference type="ARBA" id="ARBA00022448"/>
    </source>
</evidence>
<dbReference type="InterPro" id="IPR019377">
    <property type="entry name" value="NADH_UbQ_OxRdtase_su10"/>
</dbReference>
<dbReference type="Pfam" id="PF10249">
    <property type="entry name" value="NDUFB10"/>
    <property type="match status" value="1"/>
</dbReference>
<evidence type="ECO:0000256" key="3">
    <source>
        <dbReference type="ARBA" id="ARBA00014109"/>
    </source>
</evidence>
<evidence type="ECO:0000313" key="10">
    <source>
        <dbReference type="EnsemblMetazoa" id="Aqu2.1.43381_001"/>
    </source>
</evidence>
<dbReference type="AlphaFoldDB" id="A0A1X7VSM8"/>
<keyword evidence="7" id="KW-0249">Electron transport</keyword>
<dbReference type="PANTHER" id="PTHR13094:SF1">
    <property type="entry name" value="NADH DEHYDROGENASE [UBIQUINONE] 1 BETA SUBCOMPLEX SUBUNIT 10"/>
    <property type="match status" value="1"/>
</dbReference>
<keyword evidence="9" id="KW-0472">Membrane</keyword>
<evidence type="ECO:0000256" key="5">
    <source>
        <dbReference type="ARBA" id="ARBA00022660"/>
    </source>
</evidence>
<dbReference type="PANTHER" id="PTHR13094">
    <property type="entry name" value="NADH-UBIQUINONE OXIDOREDUCTASE PDSW SUBUNIT"/>
    <property type="match status" value="1"/>
</dbReference>
<keyword evidence="6" id="KW-0999">Mitochondrion inner membrane</keyword>
<evidence type="ECO:0000256" key="7">
    <source>
        <dbReference type="ARBA" id="ARBA00022982"/>
    </source>
</evidence>
<evidence type="ECO:0000256" key="1">
    <source>
        <dbReference type="ARBA" id="ARBA00004443"/>
    </source>
</evidence>
<dbReference type="InterPro" id="IPR039993">
    <property type="entry name" value="NDUFB10"/>
</dbReference>
<dbReference type="eggNOG" id="ENOG502T3NU">
    <property type="taxonomic scope" value="Eukaryota"/>
</dbReference>
<evidence type="ECO:0000256" key="6">
    <source>
        <dbReference type="ARBA" id="ARBA00022792"/>
    </source>
</evidence>
<dbReference type="EnsemblMetazoa" id="Aqu2.1.43381_001">
    <property type="protein sequence ID" value="Aqu2.1.43381_001"/>
    <property type="gene ID" value="Aqu2.1.43381"/>
</dbReference>
<dbReference type="GO" id="GO:0045271">
    <property type="term" value="C:respiratory chain complex I"/>
    <property type="evidence" value="ECO:0007669"/>
    <property type="project" value="UniProtKB-ARBA"/>
</dbReference>